<evidence type="ECO:0000313" key="4">
    <source>
        <dbReference type="Proteomes" id="UP001343257"/>
    </source>
</evidence>
<keyword evidence="1" id="KW-0175">Coiled coil</keyword>
<protein>
    <submittedName>
        <fullName evidence="3">Helix-turn-helix domain-containing protein</fullName>
    </submittedName>
</protein>
<sequence length="120" mass="14303">MNDNEKLKLEYLKERLADLQKYMNREIEMIMEEVKRLEETSEYHESKEVTEVNKKVVESTSWDHIPDVLSPMDIRKILKIGQSQAYNLVHSKEFHHIKIGNKYLIPKQSFIDWLEGNNKG</sequence>
<gene>
    <name evidence="3" type="ORF">P9847_01290</name>
</gene>
<reference evidence="3 4" key="1">
    <citation type="submission" date="2023-03" db="EMBL/GenBank/DDBJ databases">
        <title>Bacillus Genome Sequencing.</title>
        <authorList>
            <person name="Dunlap C."/>
        </authorList>
    </citation>
    <scope>NUCLEOTIDE SEQUENCE [LARGE SCALE GENOMIC DNA]</scope>
    <source>
        <strain evidence="3 4">NRS-52</strain>
    </source>
</reference>
<evidence type="ECO:0000313" key="3">
    <source>
        <dbReference type="EMBL" id="MED5015932.1"/>
    </source>
</evidence>
<dbReference type="RefSeq" id="WP_328274747.1">
    <property type="nucleotide sequence ID" value="NZ_JARTLD010000003.1"/>
</dbReference>
<proteinExistence type="predicted"/>
<dbReference type="Proteomes" id="UP001343257">
    <property type="component" value="Unassembled WGS sequence"/>
</dbReference>
<dbReference type="EMBL" id="JARTLD010000003">
    <property type="protein sequence ID" value="MED5015932.1"/>
    <property type="molecule type" value="Genomic_DNA"/>
</dbReference>
<keyword evidence="4" id="KW-1185">Reference proteome</keyword>
<name>A0ABU6PM28_9BACL</name>
<accession>A0ABU6PM28</accession>
<feature type="domain" description="Helix-turn-helix" evidence="2">
    <location>
        <begin position="69"/>
        <end position="117"/>
    </location>
</feature>
<evidence type="ECO:0000259" key="2">
    <source>
        <dbReference type="Pfam" id="PF12728"/>
    </source>
</evidence>
<comment type="caution">
    <text evidence="3">The sequence shown here is derived from an EMBL/GenBank/DDBJ whole genome shotgun (WGS) entry which is preliminary data.</text>
</comment>
<feature type="coiled-coil region" evidence="1">
    <location>
        <begin position="2"/>
        <end position="47"/>
    </location>
</feature>
<evidence type="ECO:0000256" key="1">
    <source>
        <dbReference type="SAM" id="Coils"/>
    </source>
</evidence>
<dbReference type="InterPro" id="IPR041657">
    <property type="entry name" value="HTH_17"/>
</dbReference>
<organism evidence="3 4">
    <name type="scientific">Paenibacillus chibensis</name>
    <dbReference type="NCBI Taxonomy" id="59846"/>
    <lineage>
        <taxon>Bacteria</taxon>
        <taxon>Bacillati</taxon>
        <taxon>Bacillota</taxon>
        <taxon>Bacilli</taxon>
        <taxon>Bacillales</taxon>
        <taxon>Paenibacillaceae</taxon>
        <taxon>Paenibacillus</taxon>
    </lineage>
</organism>
<dbReference type="Pfam" id="PF12728">
    <property type="entry name" value="HTH_17"/>
    <property type="match status" value="1"/>
</dbReference>